<dbReference type="InterPro" id="IPR000719">
    <property type="entry name" value="Prot_kinase_dom"/>
</dbReference>
<reference evidence="15" key="1">
    <citation type="submission" date="2022-01" db="EMBL/GenBank/DDBJ databases">
        <title>Genome Sequence Resource for Two Populations of Ditylenchus destructor, the Migratory Endoparasitic Phytonematode.</title>
        <authorList>
            <person name="Zhang H."/>
            <person name="Lin R."/>
            <person name="Xie B."/>
        </authorList>
    </citation>
    <scope>NUCLEOTIDE SEQUENCE</scope>
    <source>
        <strain evidence="15">BazhouSP</strain>
    </source>
</reference>
<feature type="compositionally biased region" description="Polar residues" evidence="12">
    <location>
        <begin position="261"/>
        <end position="289"/>
    </location>
</feature>
<dbReference type="SMART" id="SM00220">
    <property type="entry name" value="S_TKc"/>
    <property type="match status" value="1"/>
</dbReference>
<evidence type="ECO:0000259" key="13">
    <source>
        <dbReference type="PROSITE" id="PS50011"/>
    </source>
</evidence>
<comment type="catalytic activity">
    <reaction evidence="10">
        <text>L-seryl-[protein] + ATP = O-phospho-L-seryl-[protein] + ADP + H(+)</text>
        <dbReference type="Rhea" id="RHEA:17989"/>
        <dbReference type="Rhea" id="RHEA-COMP:9863"/>
        <dbReference type="Rhea" id="RHEA-COMP:11604"/>
        <dbReference type="ChEBI" id="CHEBI:15378"/>
        <dbReference type="ChEBI" id="CHEBI:29999"/>
        <dbReference type="ChEBI" id="CHEBI:30616"/>
        <dbReference type="ChEBI" id="CHEBI:83421"/>
        <dbReference type="ChEBI" id="CHEBI:456216"/>
        <dbReference type="EC" id="2.7.11.1"/>
    </reaction>
</comment>
<keyword evidence="16" id="KW-1185">Reference proteome</keyword>
<keyword evidence="7 11" id="KW-0067">ATP-binding</keyword>
<feature type="compositionally biased region" description="Pro residues" evidence="12">
    <location>
        <begin position="295"/>
        <end position="304"/>
    </location>
</feature>
<dbReference type="PROSITE" id="PS00108">
    <property type="entry name" value="PROTEIN_KINASE_ST"/>
    <property type="match status" value="1"/>
</dbReference>
<feature type="compositionally biased region" description="Basic and acidic residues" evidence="12">
    <location>
        <begin position="340"/>
        <end position="350"/>
    </location>
</feature>
<feature type="compositionally biased region" description="Polar residues" evidence="12">
    <location>
        <begin position="174"/>
        <end position="188"/>
    </location>
</feature>
<feature type="region of interest" description="Disordered" evidence="12">
    <location>
        <begin position="331"/>
        <end position="397"/>
    </location>
</feature>
<comment type="catalytic activity">
    <reaction evidence="9">
        <text>L-threonyl-[protein] + ATP = O-phospho-L-threonyl-[protein] + ADP + H(+)</text>
        <dbReference type="Rhea" id="RHEA:46608"/>
        <dbReference type="Rhea" id="RHEA-COMP:11060"/>
        <dbReference type="Rhea" id="RHEA-COMP:11605"/>
        <dbReference type="ChEBI" id="CHEBI:15378"/>
        <dbReference type="ChEBI" id="CHEBI:30013"/>
        <dbReference type="ChEBI" id="CHEBI:30616"/>
        <dbReference type="ChEBI" id="CHEBI:61977"/>
        <dbReference type="ChEBI" id="CHEBI:456216"/>
        <dbReference type="EC" id="2.7.11.1"/>
    </reaction>
</comment>
<evidence type="ECO:0000256" key="11">
    <source>
        <dbReference type="PROSITE-ProRule" id="PRU10141"/>
    </source>
</evidence>
<feature type="domain" description="CRIB" evidence="14">
    <location>
        <begin position="43"/>
        <end position="56"/>
    </location>
</feature>
<sequence length="698" mass="76104">MATPNSKDRSKVRLRSFLGRIFNSSSAASEAADSLSGTKINEISTPFNTVHRIHVGYDGQKFSGLPQSWLDVLHRDISEADQKKNPRAVVTALKFYASSLKQKENEKYMITKSVYPSDDDIDVDLVIKKHENGTPRPKADKMSAMHAVGSSSTLDSVRTSESGSFADAEKAPSSAPSQDSAIQGSAASTPAEPPQINGDVEEDEVPEAVPVIVPPIVPPRHITTVCTVATPNLSANASPVLTKSSTDTSIAVPPVPAARTVSLNKGSSSATYETHVPTTPSTATSNDGVDSTPRRTPPPLPPKPSHLKKSSSGNEFSPVNGICKAFDGGSIGSASSSKASSDEDLNKQQTDDAVPPAPAPSAPTNLDNTNSLDDANGGYEKVRQRPPPKEEVRTRPQQPTIKMTDKEVLAELKQIVTFGDPYAKYSLISRIGVGATGTVWTARDYTTNHIVAVKRMAFSSQPKKEMLLTEIKVMQQYQHKNLVNYIDSFLVDEDDLWVVMDYLEGGNLTDVVVKTELDEGQIAAILKESLNALNFLHRHSIIHRDIKSDNVLLGMDGSVKLTDFGFCAQIQPGSKRATIIGTPYWMAPEIVNKSRYNIKVDIWSLGIMALEMIDGEPPYLHETPLKAIYLIAKNGKPEIRKRDELSAIFLDFIDRCLCVNPVERADTSELLKHPFIQKAKPLESLIPYIKAVKELETR</sequence>
<keyword evidence="6 11" id="KW-0547">Nucleotide-binding</keyword>
<name>A0AAD4NJM6_9BILA</name>
<evidence type="ECO:0000256" key="4">
    <source>
        <dbReference type="ARBA" id="ARBA00022679"/>
    </source>
</evidence>
<feature type="region of interest" description="Disordered" evidence="12">
    <location>
        <begin position="261"/>
        <end position="316"/>
    </location>
</feature>
<feature type="compositionally biased region" description="Polar residues" evidence="12">
    <location>
        <begin position="149"/>
        <end position="163"/>
    </location>
</feature>
<dbReference type="Gene3D" id="3.90.810.10">
    <property type="entry name" value="CRIB domain"/>
    <property type="match status" value="1"/>
</dbReference>
<organism evidence="15 16">
    <name type="scientific">Ditylenchus destructor</name>
    <dbReference type="NCBI Taxonomy" id="166010"/>
    <lineage>
        <taxon>Eukaryota</taxon>
        <taxon>Metazoa</taxon>
        <taxon>Ecdysozoa</taxon>
        <taxon>Nematoda</taxon>
        <taxon>Chromadorea</taxon>
        <taxon>Rhabditida</taxon>
        <taxon>Tylenchina</taxon>
        <taxon>Tylenchomorpha</taxon>
        <taxon>Sphaerularioidea</taxon>
        <taxon>Anguinidae</taxon>
        <taxon>Anguininae</taxon>
        <taxon>Ditylenchus</taxon>
    </lineage>
</organism>
<dbReference type="InterPro" id="IPR036936">
    <property type="entry name" value="CRIB_dom_sf"/>
</dbReference>
<dbReference type="FunFam" id="1.10.510.10:FF:000768">
    <property type="entry name" value="Non-specific serine/threonine protein kinase"/>
    <property type="match status" value="1"/>
</dbReference>
<proteinExistence type="inferred from homology"/>
<dbReference type="Gene3D" id="1.10.510.10">
    <property type="entry name" value="Transferase(Phosphotransferase) domain 1"/>
    <property type="match status" value="1"/>
</dbReference>
<dbReference type="PROSITE" id="PS00107">
    <property type="entry name" value="PROTEIN_KINASE_ATP"/>
    <property type="match status" value="1"/>
</dbReference>
<dbReference type="Pfam" id="PF00786">
    <property type="entry name" value="PBD"/>
    <property type="match status" value="1"/>
</dbReference>
<evidence type="ECO:0000313" key="15">
    <source>
        <dbReference type="EMBL" id="KAI1726591.1"/>
    </source>
</evidence>
<gene>
    <name evidence="15" type="ORF">DdX_03313</name>
</gene>
<evidence type="ECO:0000256" key="2">
    <source>
        <dbReference type="ARBA" id="ARBA00008874"/>
    </source>
</evidence>
<dbReference type="GO" id="GO:0046872">
    <property type="term" value="F:metal ion binding"/>
    <property type="evidence" value="ECO:0007669"/>
    <property type="project" value="UniProtKB-KW"/>
</dbReference>
<keyword evidence="5" id="KW-0479">Metal-binding</keyword>
<keyword evidence="15" id="KW-0418">Kinase</keyword>
<dbReference type="InterPro" id="IPR000095">
    <property type="entry name" value="CRIB_dom"/>
</dbReference>
<evidence type="ECO:0000313" key="16">
    <source>
        <dbReference type="Proteomes" id="UP001201812"/>
    </source>
</evidence>
<evidence type="ECO:0000256" key="3">
    <source>
        <dbReference type="ARBA" id="ARBA00012513"/>
    </source>
</evidence>
<dbReference type="EMBL" id="JAKKPZ010000002">
    <property type="protein sequence ID" value="KAI1726591.1"/>
    <property type="molecule type" value="Genomic_DNA"/>
</dbReference>
<dbReference type="InterPro" id="IPR017441">
    <property type="entry name" value="Protein_kinase_ATP_BS"/>
</dbReference>
<feature type="domain" description="Protein kinase" evidence="13">
    <location>
        <begin position="425"/>
        <end position="676"/>
    </location>
</feature>
<dbReference type="InterPro" id="IPR008271">
    <property type="entry name" value="Ser/Thr_kinase_AS"/>
</dbReference>
<evidence type="ECO:0000256" key="10">
    <source>
        <dbReference type="ARBA" id="ARBA00048679"/>
    </source>
</evidence>
<dbReference type="GO" id="GO:0005524">
    <property type="term" value="F:ATP binding"/>
    <property type="evidence" value="ECO:0007669"/>
    <property type="project" value="UniProtKB-UniRule"/>
</dbReference>
<dbReference type="SMART" id="SM00285">
    <property type="entry name" value="PBD"/>
    <property type="match status" value="1"/>
</dbReference>
<dbReference type="Pfam" id="PF00069">
    <property type="entry name" value="Pkinase"/>
    <property type="match status" value="1"/>
</dbReference>
<feature type="region of interest" description="Disordered" evidence="12">
    <location>
        <begin position="131"/>
        <end position="199"/>
    </location>
</feature>
<feature type="binding site" evidence="11">
    <location>
        <position position="454"/>
    </location>
    <ligand>
        <name>ATP</name>
        <dbReference type="ChEBI" id="CHEBI:30616"/>
    </ligand>
</feature>
<dbReference type="SUPFAM" id="SSF56112">
    <property type="entry name" value="Protein kinase-like (PK-like)"/>
    <property type="match status" value="1"/>
</dbReference>
<feature type="compositionally biased region" description="Basic and acidic residues" evidence="12">
    <location>
        <begin position="380"/>
        <end position="394"/>
    </location>
</feature>
<evidence type="ECO:0000256" key="12">
    <source>
        <dbReference type="SAM" id="MobiDB-lite"/>
    </source>
</evidence>
<dbReference type="FunFam" id="3.30.200.20:FF:000705">
    <property type="entry name" value="Non-specific serine/threonine protein kinase"/>
    <property type="match status" value="1"/>
</dbReference>
<feature type="compositionally biased region" description="Basic and acidic residues" evidence="12">
    <location>
        <begin position="131"/>
        <end position="143"/>
    </location>
</feature>
<keyword evidence="4" id="KW-0808">Transferase</keyword>
<dbReference type="AlphaFoldDB" id="A0AAD4NJM6"/>
<evidence type="ECO:0000259" key="14">
    <source>
        <dbReference type="PROSITE" id="PS50108"/>
    </source>
</evidence>
<dbReference type="EC" id="2.7.11.1" evidence="3"/>
<comment type="similarity">
    <text evidence="2">Belongs to the protein kinase superfamily. STE Ser/Thr protein kinase family. STE20 subfamily.</text>
</comment>
<comment type="cofactor">
    <cofactor evidence="1">
        <name>Mg(2+)</name>
        <dbReference type="ChEBI" id="CHEBI:18420"/>
    </cofactor>
</comment>
<evidence type="ECO:0000256" key="1">
    <source>
        <dbReference type="ARBA" id="ARBA00001946"/>
    </source>
</evidence>
<dbReference type="InterPro" id="IPR051931">
    <property type="entry name" value="PAK3-like"/>
</dbReference>
<protein>
    <recommendedName>
        <fullName evidence="3">non-specific serine/threonine protein kinase</fullName>
        <ecNumber evidence="3">2.7.11.1</ecNumber>
    </recommendedName>
</protein>
<dbReference type="PANTHER" id="PTHR45832">
    <property type="entry name" value="SERINE/THREONINE-PROTEIN KINASE SAMKA-RELATED-RELATED"/>
    <property type="match status" value="1"/>
</dbReference>
<dbReference type="InterPro" id="IPR011009">
    <property type="entry name" value="Kinase-like_dom_sf"/>
</dbReference>
<evidence type="ECO:0000256" key="9">
    <source>
        <dbReference type="ARBA" id="ARBA00047899"/>
    </source>
</evidence>
<accession>A0AAD4NJM6</accession>
<dbReference type="Gene3D" id="3.30.200.20">
    <property type="entry name" value="Phosphorylase Kinase, domain 1"/>
    <property type="match status" value="1"/>
</dbReference>
<dbReference type="GO" id="GO:0004674">
    <property type="term" value="F:protein serine/threonine kinase activity"/>
    <property type="evidence" value="ECO:0007669"/>
    <property type="project" value="UniProtKB-EC"/>
</dbReference>
<dbReference type="Proteomes" id="UP001201812">
    <property type="component" value="Unassembled WGS sequence"/>
</dbReference>
<keyword evidence="8" id="KW-0460">Magnesium</keyword>
<comment type="caution">
    <text evidence="15">The sequence shown here is derived from an EMBL/GenBank/DDBJ whole genome shotgun (WGS) entry which is preliminary data.</text>
</comment>
<dbReference type="PANTHER" id="PTHR45832:SF22">
    <property type="entry name" value="SERINE_THREONINE-PROTEIN KINASE SAMKA-RELATED"/>
    <property type="match status" value="1"/>
</dbReference>
<dbReference type="PROSITE" id="PS50108">
    <property type="entry name" value="CRIB"/>
    <property type="match status" value="1"/>
</dbReference>
<evidence type="ECO:0000256" key="7">
    <source>
        <dbReference type="ARBA" id="ARBA00022840"/>
    </source>
</evidence>
<evidence type="ECO:0000256" key="5">
    <source>
        <dbReference type="ARBA" id="ARBA00022723"/>
    </source>
</evidence>
<feature type="compositionally biased region" description="Polar residues" evidence="12">
    <location>
        <begin position="364"/>
        <end position="373"/>
    </location>
</feature>
<evidence type="ECO:0000256" key="6">
    <source>
        <dbReference type="ARBA" id="ARBA00022741"/>
    </source>
</evidence>
<dbReference type="PROSITE" id="PS50011">
    <property type="entry name" value="PROTEIN_KINASE_DOM"/>
    <property type="match status" value="1"/>
</dbReference>
<evidence type="ECO:0000256" key="8">
    <source>
        <dbReference type="ARBA" id="ARBA00022842"/>
    </source>
</evidence>